<keyword evidence="2" id="KW-1185">Reference proteome</keyword>
<sequence length="317" mass="35487">MLIGRQEDTGFGGRIDLLAVAPDGALVPIEIKRDRTPREVVAQALDYASWVQTLKFDDIVAIYGRYQPGKNFPETFKQRFGVDLDEDTLNENHQIVVVAGSLDASSERIVSYLSQRNVAINVLRFQVFTFGSEQIISRTWLQDPAVSQVAASTPVATSQIWNGEFYHSYGVSETRSWEDAREFGFICGGGGPWYSGTLRLLNPGDRVWVNVPKTGYVGVGRVVGHSLPAREFMVGTSDGDKPVLEVAKRGTYHAEFIDDLENCEYFVPVRWVQTVPLEAAVQEVGLFGNQNTVCKPTSLKWRNTIDRLKERFPKYDA</sequence>
<dbReference type="Proteomes" id="UP000008311">
    <property type="component" value="Unassembled WGS sequence"/>
</dbReference>
<dbReference type="InterPro" id="IPR011856">
    <property type="entry name" value="tRNA_endonuc-like_dom_sf"/>
</dbReference>
<dbReference type="GO" id="GO:0003676">
    <property type="term" value="F:nucleic acid binding"/>
    <property type="evidence" value="ECO:0007669"/>
    <property type="project" value="InterPro"/>
</dbReference>
<evidence type="ECO:0008006" key="3">
    <source>
        <dbReference type="Google" id="ProtNLM"/>
    </source>
</evidence>
<dbReference type="Gene3D" id="3.40.1350.10">
    <property type="match status" value="1"/>
</dbReference>
<protein>
    <recommendedName>
        <fullName evidence="3">Nuclease</fullName>
    </recommendedName>
</protein>
<proteinExistence type="predicted"/>
<organism evidence="1 2">
    <name type="scientific">Ricinus communis</name>
    <name type="common">Castor bean</name>
    <dbReference type="NCBI Taxonomy" id="3988"/>
    <lineage>
        <taxon>Eukaryota</taxon>
        <taxon>Viridiplantae</taxon>
        <taxon>Streptophyta</taxon>
        <taxon>Embryophyta</taxon>
        <taxon>Tracheophyta</taxon>
        <taxon>Spermatophyta</taxon>
        <taxon>Magnoliopsida</taxon>
        <taxon>eudicotyledons</taxon>
        <taxon>Gunneridae</taxon>
        <taxon>Pentapetalae</taxon>
        <taxon>rosids</taxon>
        <taxon>fabids</taxon>
        <taxon>Malpighiales</taxon>
        <taxon>Euphorbiaceae</taxon>
        <taxon>Acalyphoideae</taxon>
        <taxon>Acalypheae</taxon>
        <taxon>Ricinus</taxon>
    </lineage>
</organism>
<dbReference type="InParanoid" id="B9TMJ9"/>
<dbReference type="EMBL" id="EQ989350">
    <property type="protein sequence ID" value="EEF22915.1"/>
    <property type="molecule type" value="Genomic_DNA"/>
</dbReference>
<reference evidence="2" key="1">
    <citation type="journal article" date="2010" name="Nat. Biotechnol.">
        <title>Draft genome sequence of the oilseed species Ricinus communis.</title>
        <authorList>
            <person name="Chan A.P."/>
            <person name="Crabtree J."/>
            <person name="Zhao Q."/>
            <person name="Lorenzi H."/>
            <person name="Orvis J."/>
            <person name="Puiu D."/>
            <person name="Melake-Berhan A."/>
            <person name="Jones K.M."/>
            <person name="Redman J."/>
            <person name="Chen G."/>
            <person name="Cahoon E.B."/>
            <person name="Gedil M."/>
            <person name="Stanke M."/>
            <person name="Haas B.J."/>
            <person name="Wortman J.R."/>
            <person name="Fraser-Liggett C.M."/>
            <person name="Ravel J."/>
            <person name="Rabinowicz P.D."/>
        </authorList>
    </citation>
    <scope>NUCLEOTIDE SEQUENCE [LARGE SCALE GENOMIC DNA]</scope>
    <source>
        <strain evidence="2">cv. Hale</strain>
    </source>
</reference>
<dbReference type="AlphaFoldDB" id="B9TMJ9"/>
<name>B9TMJ9_RICCO</name>
<accession>B9TMJ9</accession>
<evidence type="ECO:0000313" key="1">
    <source>
        <dbReference type="EMBL" id="EEF22915.1"/>
    </source>
</evidence>
<gene>
    <name evidence="1" type="ORF">RCOM_1937320</name>
</gene>
<evidence type="ECO:0000313" key="2">
    <source>
        <dbReference type="Proteomes" id="UP000008311"/>
    </source>
</evidence>